<dbReference type="EMBL" id="CP020465">
    <property type="protein sequence ID" value="ASP49705.1"/>
    <property type="molecule type" value="Genomic_DNA"/>
</dbReference>
<dbReference type="OrthoDB" id="7836096at2"/>
<sequence>MFKHVFIRQCIWCIFALTLLIFSLGISWQASKATNFLYGFWYSTLQINEVISTNVPKNTQGKRDFPVNDIKLHVTKFADIVQSIHKHGDGLVDISYVSQQAGVKKLLTKSEVQHLQDVANLLDNVESIWWFNLTFMFSFLLLYFGKLKLLSLSSIRRMPTGKQKLVSLVCLVLLVVSMLGVWGFTHIFYYLHTVIFPGDHQWFFYYEDSLMSTLMKAPDIFAAIAGQLLLVALILAGIIDAALSRYQVRR</sequence>
<feature type="transmembrane region" description="Helical" evidence="1">
    <location>
        <begin position="127"/>
        <end position="144"/>
    </location>
</feature>
<dbReference type="AlphaFoldDB" id="A0A222GCU1"/>
<evidence type="ECO:0000256" key="1">
    <source>
        <dbReference type="SAM" id="Phobius"/>
    </source>
</evidence>
<proteinExistence type="predicted"/>
<dbReference type="InterPro" id="IPR010178">
    <property type="entry name" value="Lit"/>
</dbReference>
<reference evidence="2 3" key="1">
    <citation type="submission" date="2017-08" db="EMBL/GenBank/DDBJ databases">
        <title>Complete genome of Colwellia sp. NB097-1, a psychrophile bacterium ioslated from Bering Sea.</title>
        <authorList>
            <person name="Chen X."/>
        </authorList>
    </citation>
    <scope>NUCLEOTIDE SEQUENCE [LARGE SCALE GENOMIC DNA]</scope>
    <source>
        <strain evidence="2 3">NB097-1</strain>
    </source>
</reference>
<dbReference type="Proteomes" id="UP000202259">
    <property type="component" value="Chromosome"/>
</dbReference>
<keyword evidence="1" id="KW-0812">Transmembrane</keyword>
<dbReference type="Pfam" id="PF07314">
    <property type="entry name" value="Lit"/>
    <property type="match status" value="1"/>
</dbReference>
<organism evidence="2 3">
    <name type="scientific">Cognaticolwellia beringensis</name>
    <dbReference type="NCBI Taxonomy" id="1967665"/>
    <lineage>
        <taxon>Bacteria</taxon>
        <taxon>Pseudomonadati</taxon>
        <taxon>Pseudomonadota</taxon>
        <taxon>Gammaproteobacteria</taxon>
        <taxon>Alteromonadales</taxon>
        <taxon>Colwelliaceae</taxon>
        <taxon>Cognaticolwellia</taxon>
    </lineage>
</organism>
<feature type="transmembrane region" description="Helical" evidence="1">
    <location>
        <begin position="165"/>
        <end position="191"/>
    </location>
</feature>
<evidence type="ECO:0000313" key="2">
    <source>
        <dbReference type="EMBL" id="ASP49705.1"/>
    </source>
</evidence>
<feature type="transmembrane region" description="Helical" evidence="1">
    <location>
        <begin position="220"/>
        <end position="243"/>
    </location>
</feature>
<name>A0A222GCU1_9GAMM</name>
<accession>A0A222GCU1</accession>
<keyword evidence="1" id="KW-0472">Membrane</keyword>
<evidence type="ECO:0000313" key="3">
    <source>
        <dbReference type="Proteomes" id="UP000202259"/>
    </source>
</evidence>
<protein>
    <submittedName>
        <fullName evidence="2">DUF1461 domain-containing protein</fullName>
    </submittedName>
</protein>
<gene>
    <name evidence="2" type="ORF">B5D82_19185</name>
</gene>
<dbReference type="KEGG" id="cber:B5D82_19185"/>
<keyword evidence="3" id="KW-1185">Reference proteome</keyword>
<dbReference type="RefSeq" id="WP_081154022.1">
    <property type="nucleotide sequence ID" value="NZ_CP020465.1"/>
</dbReference>
<keyword evidence="1" id="KW-1133">Transmembrane helix</keyword>